<gene>
    <name evidence="10" type="ORF">KVV02_003411</name>
</gene>
<comment type="similarity">
    <text evidence="2">Belongs to the alkaline ceramidase family.</text>
</comment>
<dbReference type="GO" id="GO:0005789">
    <property type="term" value="C:endoplasmic reticulum membrane"/>
    <property type="evidence" value="ECO:0007669"/>
    <property type="project" value="TreeGrafter"/>
</dbReference>
<feature type="transmembrane region" description="Helical" evidence="9">
    <location>
        <begin position="284"/>
        <end position="302"/>
    </location>
</feature>
<comment type="cofactor">
    <cofactor evidence="8">
        <name>Zn(2+)</name>
        <dbReference type="ChEBI" id="CHEBI:29105"/>
    </cofactor>
</comment>
<feature type="transmembrane region" description="Helical" evidence="9">
    <location>
        <begin position="327"/>
        <end position="346"/>
    </location>
</feature>
<reference evidence="10" key="1">
    <citation type="submission" date="2021-07" db="EMBL/GenBank/DDBJ databases">
        <title>Draft genome of Mortierella alpina, strain LL118, isolated from an aspen leaf litter sample.</title>
        <authorList>
            <person name="Yang S."/>
            <person name="Vinatzer B.A."/>
        </authorList>
    </citation>
    <scope>NUCLEOTIDE SEQUENCE</scope>
    <source>
        <strain evidence="10">LL118</strain>
    </source>
</reference>
<dbReference type="Pfam" id="PF05875">
    <property type="entry name" value="Ceramidase"/>
    <property type="match status" value="1"/>
</dbReference>
<feature type="binding site" evidence="7">
    <location>
        <position position="123"/>
    </location>
    <ligand>
        <name>Ca(2+)</name>
        <dbReference type="ChEBI" id="CHEBI:29108"/>
    </ligand>
</feature>
<accession>A0A9P8A0C3</accession>
<evidence type="ECO:0000256" key="6">
    <source>
        <dbReference type="ARBA" id="ARBA00023136"/>
    </source>
</evidence>
<sequence length="382" mass="42862">MHPASRTVYMTHTDSHMPLSSVAQKIESGREKGSWRKNEQAADYGTKRRLFKPTRTSQGSLDASPSFLFFTPPTSTALYFPSAFSLAIGNSKKHPVSTMAPTTASFDQIGYWSPNTASVDWCENNYVVTYYIAEFWNTISSLFIIMLGELGLYLCPTKERRFKVAFRTISVVGLGSTLFHGTLRHKMQLLDELPMIYAATALVFMCVETKHGPQGKWFPIGLATWLALTTVFVSITGGQVQFYTFQASFGILQCIIICYASILHRQQKLLILARTKNGQNDSSWLIQRSLGVYAFAVTIWLIDLHLCEFVNGVGPNSVLKWNPQFHAWWHVFSITGVYFSTLLIAFQHYVAKGLQPSVYLWKGFAPALTLDAAAVKKAAKFN</sequence>
<protein>
    <recommendedName>
        <fullName evidence="12">Alkaline phytoceramidase</fullName>
    </recommendedName>
</protein>
<evidence type="ECO:0008006" key="12">
    <source>
        <dbReference type="Google" id="ProtNLM"/>
    </source>
</evidence>
<dbReference type="GO" id="GO:0016811">
    <property type="term" value="F:hydrolase activity, acting on carbon-nitrogen (but not peptide) bonds, in linear amides"/>
    <property type="evidence" value="ECO:0007669"/>
    <property type="project" value="InterPro"/>
</dbReference>
<evidence type="ECO:0000256" key="7">
    <source>
        <dbReference type="PIRSR" id="PIRSR608901-1"/>
    </source>
</evidence>
<feature type="binding site" evidence="7">
    <location>
        <position position="134"/>
    </location>
    <ligand>
        <name>Ca(2+)</name>
        <dbReference type="ChEBI" id="CHEBI:29108"/>
    </ligand>
</feature>
<keyword evidence="5 9" id="KW-1133">Transmembrane helix</keyword>
<keyword evidence="7" id="KW-0106">Calcium</keyword>
<dbReference type="PANTHER" id="PTHR46187">
    <property type="entry name" value="ALKALINE CERAMIDASE 3"/>
    <property type="match status" value="1"/>
</dbReference>
<keyword evidence="3 9" id="KW-0812">Transmembrane</keyword>
<evidence type="ECO:0000313" key="11">
    <source>
        <dbReference type="Proteomes" id="UP000717515"/>
    </source>
</evidence>
<evidence type="ECO:0000256" key="9">
    <source>
        <dbReference type="SAM" id="Phobius"/>
    </source>
</evidence>
<feature type="binding site" evidence="8">
    <location>
        <position position="180"/>
    </location>
    <ligand>
        <name>Zn(2+)</name>
        <dbReference type="ChEBI" id="CHEBI:29105"/>
        <note>catalytic</note>
    </ligand>
</feature>
<dbReference type="GO" id="GO:0046513">
    <property type="term" value="P:ceramide biosynthetic process"/>
    <property type="evidence" value="ECO:0007669"/>
    <property type="project" value="TreeGrafter"/>
</dbReference>
<feature type="transmembrane region" description="Helical" evidence="9">
    <location>
        <begin position="135"/>
        <end position="155"/>
    </location>
</feature>
<feature type="binding site" evidence="8">
    <location>
        <position position="330"/>
    </location>
    <ligand>
        <name>Zn(2+)</name>
        <dbReference type="ChEBI" id="CHEBI:29105"/>
        <note>catalytic</note>
    </ligand>
</feature>
<evidence type="ECO:0000256" key="8">
    <source>
        <dbReference type="PIRSR" id="PIRSR608901-2"/>
    </source>
</evidence>
<feature type="binding site" evidence="8">
    <location>
        <position position="326"/>
    </location>
    <ligand>
        <name>Zn(2+)</name>
        <dbReference type="ChEBI" id="CHEBI:29105"/>
        <note>catalytic</note>
    </ligand>
</feature>
<dbReference type="AlphaFoldDB" id="A0A9P8A0C3"/>
<feature type="binding site" evidence="7">
    <location>
        <position position="120"/>
    </location>
    <ligand>
        <name>Ca(2+)</name>
        <dbReference type="ChEBI" id="CHEBI:29108"/>
    </ligand>
</feature>
<dbReference type="GO" id="GO:0046514">
    <property type="term" value="P:ceramide catabolic process"/>
    <property type="evidence" value="ECO:0007669"/>
    <property type="project" value="TreeGrafter"/>
</dbReference>
<dbReference type="Proteomes" id="UP000717515">
    <property type="component" value="Unassembled WGS sequence"/>
</dbReference>
<evidence type="ECO:0000256" key="2">
    <source>
        <dbReference type="ARBA" id="ARBA00009780"/>
    </source>
</evidence>
<evidence type="ECO:0000256" key="1">
    <source>
        <dbReference type="ARBA" id="ARBA00004141"/>
    </source>
</evidence>
<comment type="subcellular location">
    <subcellularLocation>
        <location evidence="1">Membrane</location>
        <topology evidence="1">Multi-pass membrane protein</topology>
    </subcellularLocation>
</comment>
<evidence type="ECO:0000313" key="10">
    <source>
        <dbReference type="EMBL" id="KAG9322022.1"/>
    </source>
</evidence>
<evidence type="ECO:0000256" key="4">
    <source>
        <dbReference type="ARBA" id="ARBA00022801"/>
    </source>
</evidence>
<keyword evidence="6 9" id="KW-0472">Membrane</keyword>
<keyword evidence="8" id="KW-0862">Zinc</keyword>
<evidence type="ECO:0000256" key="5">
    <source>
        <dbReference type="ARBA" id="ARBA00022989"/>
    </source>
</evidence>
<proteinExistence type="inferred from homology"/>
<evidence type="ECO:0000256" key="3">
    <source>
        <dbReference type="ARBA" id="ARBA00022692"/>
    </source>
</evidence>
<dbReference type="EMBL" id="JAIFTL010000170">
    <property type="protein sequence ID" value="KAG9322022.1"/>
    <property type="molecule type" value="Genomic_DNA"/>
</dbReference>
<keyword evidence="7" id="KW-0479">Metal-binding</keyword>
<feature type="binding site" evidence="7">
    <location>
        <position position="121"/>
    </location>
    <ligand>
        <name>Ca(2+)</name>
        <dbReference type="ChEBI" id="CHEBI:29108"/>
    </ligand>
</feature>
<feature type="transmembrane region" description="Helical" evidence="9">
    <location>
        <begin position="243"/>
        <end position="263"/>
    </location>
</feature>
<feature type="transmembrane region" description="Helical" evidence="9">
    <location>
        <begin position="219"/>
        <end position="237"/>
    </location>
</feature>
<dbReference type="PANTHER" id="PTHR46187:SF3">
    <property type="entry name" value="ALKALINE CERAMIDASE 3"/>
    <property type="match status" value="1"/>
</dbReference>
<keyword evidence="4" id="KW-0378">Hydrolase</keyword>
<comment type="caution">
    <text evidence="10">The sequence shown here is derived from an EMBL/GenBank/DDBJ whole genome shotgun (WGS) entry which is preliminary data.</text>
</comment>
<dbReference type="InterPro" id="IPR008901">
    <property type="entry name" value="ACER"/>
</dbReference>
<organism evidence="10 11">
    <name type="scientific">Mortierella alpina</name>
    <name type="common">Oleaginous fungus</name>
    <name type="synonym">Mortierella renispora</name>
    <dbReference type="NCBI Taxonomy" id="64518"/>
    <lineage>
        <taxon>Eukaryota</taxon>
        <taxon>Fungi</taxon>
        <taxon>Fungi incertae sedis</taxon>
        <taxon>Mucoromycota</taxon>
        <taxon>Mortierellomycotina</taxon>
        <taxon>Mortierellomycetes</taxon>
        <taxon>Mortierellales</taxon>
        <taxon>Mortierellaceae</taxon>
        <taxon>Mortierella</taxon>
    </lineage>
</organism>
<dbReference type="GO" id="GO:0046872">
    <property type="term" value="F:metal ion binding"/>
    <property type="evidence" value="ECO:0007669"/>
    <property type="project" value="UniProtKB-KW"/>
</dbReference>
<name>A0A9P8A0C3_MORAP</name>
<feature type="binding site" evidence="7">
    <location>
        <position position="125"/>
    </location>
    <ligand>
        <name>Ca(2+)</name>
        <dbReference type="ChEBI" id="CHEBI:29108"/>
    </ligand>
</feature>